<keyword evidence="4" id="KW-0812">Transmembrane</keyword>
<dbReference type="GO" id="GO:0015483">
    <property type="term" value="F:long-chain fatty acid transporting porin activity"/>
    <property type="evidence" value="ECO:0007669"/>
    <property type="project" value="TreeGrafter"/>
</dbReference>
<dbReference type="InterPro" id="IPR005017">
    <property type="entry name" value="OMPP1/FadL/TodX"/>
</dbReference>
<comment type="caution">
    <text evidence="9">The sequence shown here is derived from an EMBL/GenBank/DDBJ whole genome shotgun (WGS) entry which is preliminary data.</text>
</comment>
<evidence type="ECO:0000256" key="7">
    <source>
        <dbReference type="ARBA" id="ARBA00023237"/>
    </source>
</evidence>
<dbReference type="Pfam" id="PF03349">
    <property type="entry name" value="Toluene_X"/>
    <property type="match status" value="1"/>
</dbReference>
<evidence type="ECO:0000256" key="5">
    <source>
        <dbReference type="ARBA" id="ARBA00022729"/>
    </source>
</evidence>
<evidence type="ECO:0000256" key="4">
    <source>
        <dbReference type="ARBA" id="ARBA00022692"/>
    </source>
</evidence>
<dbReference type="Proteomes" id="UP000068382">
    <property type="component" value="Unassembled WGS sequence"/>
</dbReference>
<reference evidence="9 10" key="1">
    <citation type="submission" date="2015-12" db="EMBL/GenBank/DDBJ databases">
        <title>Genome sequence of the marine Rhodobacteraceae strain O3.65, Candidatus Tritonibacter horizontis.</title>
        <authorList>
            <person name="Poehlein A."/>
            <person name="Giebel H.A."/>
            <person name="Voget S."/>
            <person name="Brinkhoff T."/>
        </authorList>
    </citation>
    <scope>NUCLEOTIDE SEQUENCE [LARGE SCALE GENOMIC DNA]</scope>
    <source>
        <strain evidence="9 10">O3.65</strain>
    </source>
</reference>
<dbReference type="SUPFAM" id="SSF56935">
    <property type="entry name" value="Porins"/>
    <property type="match status" value="1"/>
</dbReference>
<keyword evidence="10" id="KW-1185">Reference proteome</keyword>
<dbReference type="PANTHER" id="PTHR35093">
    <property type="entry name" value="OUTER MEMBRANE PROTEIN NMB0088-RELATED"/>
    <property type="match status" value="1"/>
</dbReference>
<protein>
    <submittedName>
        <fullName evidence="9">Outer membrane protein transport protein (OMPP1/FadL/TodX)</fullName>
    </submittedName>
</protein>
<dbReference type="PANTHER" id="PTHR35093:SF8">
    <property type="entry name" value="OUTER MEMBRANE PROTEIN NMB0088-RELATED"/>
    <property type="match status" value="1"/>
</dbReference>
<feature type="chain" id="PRO_5007288631" evidence="8">
    <location>
        <begin position="21"/>
        <end position="379"/>
    </location>
</feature>
<keyword evidence="3" id="KW-1134">Transmembrane beta strand</keyword>
<evidence type="ECO:0000313" key="10">
    <source>
        <dbReference type="Proteomes" id="UP000068382"/>
    </source>
</evidence>
<comment type="similarity">
    <text evidence="2">Belongs to the OmpP1/FadL family.</text>
</comment>
<evidence type="ECO:0000256" key="6">
    <source>
        <dbReference type="ARBA" id="ARBA00023136"/>
    </source>
</evidence>
<proteinExistence type="inferred from homology"/>
<dbReference type="RefSeq" id="WP_068244006.1">
    <property type="nucleotide sequence ID" value="NZ_LPUY01000074.1"/>
</dbReference>
<dbReference type="EMBL" id="LPUY01000074">
    <property type="protein sequence ID" value="KUP92534.1"/>
    <property type="molecule type" value="Genomic_DNA"/>
</dbReference>
<evidence type="ECO:0000256" key="2">
    <source>
        <dbReference type="ARBA" id="ARBA00008163"/>
    </source>
</evidence>
<dbReference type="AlphaFoldDB" id="A0A132BW62"/>
<gene>
    <name evidence="9" type="ORF">TRIHO_25040</name>
</gene>
<feature type="signal peptide" evidence="8">
    <location>
        <begin position="1"/>
        <end position="20"/>
    </location>
</feature>
<comment type="subcellular location">
    <subcellularLocation>
        <location evidence="1">Cell outer membrane</location>
        <topology evidence="1">Multi-pass membrane protein</topology>
    </subcellularLocation>
</comment>
<evidence type="ECO:0000256" key="8">
    <source>
        <dbReference type="SAM" id="SignalP"/>
    </source>
</evidence>
<keyword evidence="5 8" id="KW-0732">Signal</keyword>
<keyword evidence="7" id="KW-0998">Cell outer membrane</keyword>
<evidence type="ECO:0000256" key="3">
    <source>
        <dbReference type="ARBA" id="ARBA00022452"/>
    </source>
</evidence>
<name>A0A132BW62_9RHOB</name>
<evidence type="ECO:0000256" key="1">
    <source>
        <dbReference type="ARBA" id="ARBA00004571"/>
    </source>
</evidence>
<accession>A0A132BW62</accession>
<keyword evidence="6" id="KW-0472">Membrane</keyword>
<dbReference type="GO" id="GO:0009279">
    <property type="term" value="C:cell outer membrane"/>
    <property type="evidence" value="ECO:0007669"/>
    <property type="project" value="UniProtKB-SubCell"/>
</dbReference>
<organism evidence="9 10">
    <name type="scientific">Tritonibacter horizontis</name>
    <dbReference type="NCBI Taxonomy" id="1768241"/>
    <lineage>
        <taxon>Bacteria</taxon>
        <taxon>Pseudomonadati</taxon>
        <taxon>Pseudomonadota</taxon>
        <taxon>Alphaproteobacteria</taxon>
        <taxon>Rhodobacterales</taxon>
        <taxon>Paracoccaceae</taxon>
        <taxon>Tritonibacter</taxon>
    </lineage>
</organism>
<evidence type="ECO:0000313" key="9">
    <source>
        <dbReference type="EMBL" id="KUP92534.1"/>
    </source>
</evidence>
<sequence>MKHFMAASVATSLMASSAIAAGLDRTGQPVGIIFEEGTYAEFSFATTSPDLSGNDVAAFNPAQSATGDIGNSFNTIGGGYKTDLNDRLAFALIFDQPWGVDVRYPSTGGSALLNGTAADASSNSLTALLRYKLDDRFSLHGGLRYQEIKGDVTLSGAAYGALSGYNVNIENEGGFGFVVGGAYEIPDIALRLAVTYSSEITHDFALTENFPAALGGASVNSTTETKTPQSLNIDFQTGIAKDTLLLAGVRWVEHSATRLDPPAANAALPVPVELITLDDSITYTVGIGRRLNDNWSGSLAYIYEDVDGDKLVSPLAPTKGSQAIRLAVQYQNAGFKVTAGVRYTMLEDAFAETGTPDTARASFTDNDALSFGLKVGYYF</sequence>
<dbReference type="OrthoDB" id="6679728at2"/>
<dbReference type="Gene3D" id="2.40.160.60">
    <property type="entry name" value="Outer membrane protein transport protein (OMPP1/FadL/TodX)"/>
    <property type="match status" value="1"/>
</dbReference>